<reference evidence="2" key="1">
    <citation type="submission" date="2020-01" db="EMBL/GenBank/DDBJ databases">
        <title>Identification and distribution of gene clusters putatively required for synthesis of sphingolipid metabolism inhibitors in phylogenetically diverse species of the filamentous fungus Fusarium.</title>
        <authorList>
            <person name="Kim H.-S."/>
            <person name="Busman M."/>
            <person name="Brown D.W."/>
            <person name="Divon H."/>
            <person name="Uhlig S."/>
            <person name="Proctor R.H."/>
        </authorList>
    </citation>
    <scope>NUCLEOTIDE SEQUENCE</scope>
    <source>
        <strain evidence="2">NRRL 53441</strain>
    </source>
</reference>
<feature type="signal peptide" evidence="1">
    <location>
        <begin position="1"/>
        <end position="19"/>
    </location>
</feature>
<evidence type="ECO:0000313" key="3">
    <source>
        <dbReference type="Proteomes" id="UP000605986"/>
    </source>
</evidence>
<feature type="chain" id="PRO_5034937771" evidence="1">
    <location>
        <begin position="20"/>
        <end position="151"/>
    </location>
</feature>
<evidence type="ECO:0000256" key="1">
    <source>
        <dbReference type="SAM" id="SignalP"/>
    </source>
</evidence>
<feature type="non-terminal residue" evidence="2">
    <location>
        <position position="151"/>
    </location>
</feature>
<dbReference type="AlphaFoldDB" id="A0A8H4KCS9"/>
<keyword evidence="1" id="KW-0732">Signal</keyword>
<sequence length="151" mass="15736">MRLLELLLALAQPLVYTDGVSDPRCKTTLGPLSLKDVPTSTRYEGVSIAYQTETICHPTTKIVTPNVTTTTTTETTTSTITGTAAEVCAMKCNSAFDECKSVPDANNAACDAAYAQCLGYNPFESGSFNSPTACSGTAISDGISATTTTVT</sequence>
<organism evidence="2 3">
    <name type="scientific">Fusarium austroafricanum</name>
    <dbReference type="NCBI Taxonomy" id="2364996"/>
    <lineage>
        <taxon>Eukaryota</taxon>
        <taxon>Fungi</taxon>
        <taxon>Dikarya</taxon>
        <taxon>Ascomycota</taxon>
        <taxon>Pezizomycotina</taxon>
        <taxon>Sordariomycetes</taxon>
        <taxon>Hypocreomycetidae</taxon>
        <taxon>Hypocreales</taxon>
        <taxon>Nectriaceae</taxon>
        <taxon>Fusarium</taxon>
        <taxon>Fusarium concolor species complex</taxon>
    </lineage>
</organism>
<accession>A0A8H4KCS9</accession>
<name>A0A8H4KCS9_9HYPO</name>
<dbReference type="Proteomes" id="UP000605986">
    <property type="component" value="Unassembled WGS sequence"/>
</dbReference>
<proteinExistence type="predicted"/>
<comment type="caution">
    <text evidence="2">The sequence shown here is derived from an EMBL/GenBank/DDBJ whole genome shotgun (WGS) entry which is preliminary data.</text>
</comment>
<keyword evidence="3" id="KW-1185">Reference proteome</keyword>
<dbReference type="EMBL" id="JAADJG010000395">
    <property type="protein sequence ID" value="KAF4447469.1"/>
    <property type="molecule type" value="Genomic_DNA"/>
</dbReference>
<protein>
    <submittedName>
        <fullName evidence="2">Cell wall glycoprotein</fullName>
    </submittedName>
</protein>
<gene>
    <name evidence="2" type="ORF">F53441_8953</name>
</gene>
<evidence type="ECO:0000313" key="2">
    <source>
        <dbReference type="EMBL" id="KAF4447469.1"/>
    </source>
</evidence>